<dbReference type="AlphaFoldDB" id="B5CYW0"/>
<reference evidence="2 3" key="2">
    <citation type="submission" date="2008-08" db="EMBL/GenBank/DDBJ databases">
        <authorList>
            <person name="Fulton L."/>
            <person name="Clifton S."/>
            <person name="Fulton B."/>
            <person name="Xu J."/>
            <person name="Minx P."/>
            <person name="Pepin K.H."/>
            <person name="Johnson M."/>
            <person name="Thiruvilangam P."/>
            <person name="Bhonagiri V."/>
            <person name="Nash W.E."/>
            <person name="Mardis E.R."/>
            <person name="Wilson R.K."/>
        </authorList>
    </citation>
    <scope>NUCLEOTIDE SEQUENCE [LARGE SCALE GENOMIC DNA]</scope>
    <source>
        <strain evidence="3">DSM 17135 / JCM 12973 / M2</strain>
    </source>
</reference>
<dbReference type="HOGENOM" id="CLU_025617_1_0_10"/>
<dbReference type="Pfam" id="PF04230">
    <property type="entry name" value="PS_pyruv_trans"/>
    <property type="match status" value="1"/>
</dbReference>
<evidence type="ECO:0000313" key="2">
    <source>
        <dbReference type="EMBL" id="EDY95641.1"/>
    </source>
</evidence>
<gene>
    <name evidence="2" type="ORF">BACPLE_01917</name>
</gene>
<name>B5CYW0_PHOPM</name>
<reference evidence="2 3" key="1">
    <citation type="submission" date="2008-08" db="EMBL/GenBank/DDBJ databases">
        <title>Draft genome sequence of Bacteroides plebeius (DSM 17135).</title>
        <authorList>
            <person name="Sudarsanam P."/>
            <person name="Ley R."/>
            <person name="Guruge J."/>
            <person name="Turnbaugh P.J."/>
            <person name="Mahowald M."/>
            <person name="Liep D."/>
            <person name="Gordon J."/>
        </authorList>
    </citation>
    <scope>NUCLEOTIDE SEQUENCE [LARGE SCALE GENOMIC DNA]</scope>
    <source>
        <strain evidence="3">DSM 17135 / JCM 12973 / M2</strain>
    </source>
</reference>
<sequence>MKKIALVTCYFQHNYGSQLQALATQMIFDKLGLKNETICIDGLKAEINKAKYRYFLSKIFDINTIRDKMATVRKQIAKRTNPEYARNLAARDRIFSHFAETQFELSGVYTSKAELGRNAHSYGAFVVGSDQLWLPSNISADYYTLNFVPEDVKKIAYATSFGVSQLPHKQAEMAKLFLNRLDAIFVRETSGQKLIKQLTGKEVPLVCDPTLLFTAEEWNQQAPAKRRIKEEYILCYFLGNNPIQRDFAQRLAKELKCKIVQLPHLDEYIKGDEGFADYPLYDVSPLDFIALIRDARFVLTDSFHCTVFSTLFEKPFFSFRRYNNDSQVSTNSRIYSLLDTFGIPQRLLSGKEEISSCLQMEIDFEKVHKNIDSLRQKSTKMLLEAL</sequence>
<dbReference type="EMBL" id="ABQC02000019">
    <property type="protein sequence ID" value="EDY95641.1"/>
    <property type="molecule type" value="Genomic_DNA"/>
</dbReference>
<comment type="caution">
    <text evidence="2">The sequence shown here is derived from an EMBL/GenBank/DDBJ whole genome shotgun (WGS) entry which is preliminary data.</text>
</comment>
<dbReference type="GeneID" id="43184923"/>
<evidence type="ECO:0000259" key="1">
    <source>
        <dbReference type="Pfam" id="PF04230"/>
    </source>
</evidence>
<dbReference type="RefSeq" id="WP_007561351.1">
    <property type="nucleotide sequence ID" value="NZ_DS990130.1"/>
</dbReference>
<organism evidence="2 3">
    <name type="scientific">Phocaeicola plebeius (strain DSM 17135 / JCM 12973 / CCUG 54634 / M2)</name>
    <name type="common">Bacteroides plebeius</name>
    <dbReference type="NCBI Taxonomy" id="484018"/>
    <lineage>
        <taxon>Bacteria</taxon>
        <taxon>Pseudomonadati</taxon>
        <taxon>Bacteroidota</taxon>
        <taxon>Bacteroidia</taxon>
        <taxon>Bacteroidales</taxon>
        <taxon>Bacteroidaceae</taxon>
        <taxon>Phocaeicola</taxon>
    </lineage>
</organism>
<dbReference type="InterPro" id="IPR007345">
    <property type="entry name" value="Polysacch_pyruvyl_Trfase"/>
</dbReference>
<feature type="domain" description="Polysaccharide pyruvyl transferase" evidence="1">
    <location>
        <begin position="14"/>
        <end position="320"/>
    </location>
</feature>
<proteinExistence type="predicted"/>
<evidence type="ECO:0000313" key="3">
    <source>
        <dbReference type="Proteomes" id="UP000003452"/>
    </source>
</evidence>
<protein>
    <recommendedName>
        <fullName evidence="1">Polysaccharide pyruvyl transferase domain-containing protein</fullName>
    </recommendedName>
</protein>
<dbReference type="Proteomes" id="UP000003452">
    <property type="component" value="Unassembled WGS sequence"/>
</dbReference>
<dbReference type="OrthoDB" id="9799278at2"/>
<accession>B5CYW0</accession>
<dbReference type="eggNOG" id="COG2327">
    <property type="taxonomic scope" value="Bacteria"/>
</dbReference>